<reference evidence="3 4" key="1">
    <citation type="submission" date="2020-08" db="EMBL/GenBank/DDBJ databases">
        <authorList>
            <person name="Hejnol A."/>
        </authorList>
    </citation>
    <scope>NUCLEOTIDE SEQUENCE [LARGE SCALE GENOMIC DNA]</scope>
</reference>
<dbReference type="InterPro" id="IPR003010">
    <property type="entry name" value="C-N_Hydrolase"/>
</dbReference>
<evidence type="ECO:0000313" key="3">
    <source>
        <dbReference type="EMBL" id="CAD5125176.1"/>
    </source>
</evidence>
<dbReference type="InterPro" id="IPR040154">
    <property type="entry name" value="Biotinidase/VNN"/>
</dbReference>
<dbReference type="PANTHER" id="PTHR10609">
    <property type="entry name" value="BIOTINIDASE-RELATED"/>
    <property type="match status" value="1"/>
</dbReference>
<dbReference type="PROSITE" id="PS50263">
    <property type="entry name" value="CN_HYDROLASE"/>
    <property type="match status" value="1"/>
</dbReference>
<dbReference type="Proteomes" id="UP000549394">
    <property type="component" value="Unassembled WGS sequence"/>
</dbReference>
<dbReference type="PANTHER" id="PTHR10609:SF27">
    <property type="entry name" value="CN HYDROLASE DOMAIN-CONTAINING PROTEIN-RELATED"/>
    <property type="match status" value="1"/>
</dbReference>
<dbReference type="EMBL" id="CAJFCJ010000025">
    <property type="protein sequence ID" value="CAD5125176.1"/>
    <property type="molecule type" value="Genomic_DNA"/>
</dbReference>
<dbReference type="InterPro" id="IPR036526">
    <property type="entry name" value="C-N_Hydrolase_sf"/>
</dbReference>
<accession>A0A7I8WAQ0</accession>
<dbReference type="Pfam" id="PF00795">
    <property type="entry name" value="CN_hydrolase"/>
    <property type="match status" value="1"/>
</dbReference>
<name>A0A7I8WAQ0_9ANNE</name>
<evidence type="ECO:0000313" key="4">
    <source>
        <dbReference type="Proteomes" id="UP000549394"/>
    </source>
</evidence>
<dbReference type="OrthoDB" id="10250282at2759"/>
<dbReference type="SUPFAM" id="SSF56317">
    <property type="entry name" value="Carbon-nitrogen hydrolase"/>
    <property type="match status" value="1"/>
</dbReference>
<keyword evidence="4" id="KW-1185">Reference proteome</keyword>
<comment type="caution">
    <text evidence="3">The sequence shown here is derived from an EMBL/GenBank/DDBJ whole genome shotgun (WGS) entry which is preliminary data.</text>
</comment>
<evidence type="ECO:0000256" key="1">
    <source>
        <dbReference type="ARBA" id="ARBA00008225"/>
    </source>
</evidence>
<dbReference type="Gene3D" id="3.60.110.10">
    <property type="entry name" value="Carbon-nitrogen hydrolase"/>
    <property type="match status" value="1"/>
</dbReference>
<evidence type="ECO:0000259" key="2">
    <source>
        <dbReference type="PROSITE" id="PS50263"/>
    </source>
</evidence>
<proteinExistence type="inferred from homology"/>
<feature type="domain" description="CN hydrolase" evidence="2">
    <location>
        <begin position="1"/>
        <end position="262"/>
    </location>
</feature>
<gene>
    <name evidence="3" type="ORF">DGYR_LOCUS12603</name>
</gene>
<protein>
    <submittedName>
        <fullName evidence="3">DgyrCDS13419</fullName>
    </submittedName>
</protein>
<comment type="similarity">
    <text evidence="1">Belongs to the carbon-nitrogen hydrolase superfamily. BTD/VNN family.</text>
</comment>
<sequence length="355" mass="40557">MLFLLAILVRNYRSKTFKVSVFDRKATGAKIIVFPEYGLFFPHYLTSREDIYKLLEEIPDPIRRVNPCRELGGKEDFLIQHTLSCIAKNYSLYLIANIGAKENCPQNNKQCTQNGVYHFNANVAYSPSGVHLGRYFKKNLRDFEKWYDVPTSTVPSCFKTPYGTIGMLISYDIFNSEVAIDLIENRKIDIIALSSVWINTVPFHAIPFHASWASIMGITLFVSNLKNKDDMMFGSGIYTPYNVLKHSSKSYEDELLMASLDILSTRRDITYFPDVKLSRLFIREAKEKFKAYIDGVNYTMSLLNGRDNEAKTKICLKNFCCFVIIKNKAVNVTNFAVGIYRGNSKGSENIVESCL</sequence>
<dbReference type="AlphaFoldDB" id="A0A7I8WAQ0"/>
<organism evidence="3 4">
    <name type="scientific">Dimorphilus gyrociliatus</name>
    <dbReference type="NCBI Taxonomy" id="2664684"/>
    <lineage>
        <taxon>Eukaryota</taxon>
        <taxon>Metazoa</taxon>
        <taxon>Spiralia</taxon>
        <taxon>Lophotrochozoa</taxon>
        <taxon>Annelida</taxon>
        <taxon>Polychaeta</taxon>
        <taxon>Polychaeta incertae sedis</taxon>
        <taxon>Dinophilidae</taxon>
        <taxon>Dimorphilus</taxon>
    </lineage>
</organism>